<accession>A0AAN9FTK4</accession>
<feature type="compositionally biased region" description="Pro residues" evidence="1">
    <location>
        <begin position="11"/>
        <end position="21"/>
    </location>
</feature>
<reference evidence="2 3" key="1">
    <citation type="submission" date="2024-01" db="EMBL/GenBank/DDBJ databases">
        <title>The genomes of 5 underutilized Papilionoideae crops provide insights into root nodulation and disease resistance.</title>
        <authorList>
            <person name="Yuan L."/>
        </authorList>
    </citation>
    <scope>NUCLEOTIDE SEQUENCE [LARGE SCALE GENOMIC DNA]</scope>
    <source>
        <strain evidence="2">LY-2023</strain>
        <tissue evidence="2">Leaf</tissue>
    </source>
</reference>
<dbReference type="Proteomes" id="UP001359559">
    <property type="component" value="Unassembled WGS sequence"/>
</dbReference>
<feature type="compositionally biased region" description="Low complexity" evidence="1">
    <location>
        <begin position="1"/>
        <end position="10"/>
    </location>
</feature>
<name>A0AAN9FTK4_CLITE</name>
<organism evidence="2 3">
    <name type="scientific">Clitoria ternatea</name>
    <name type="common">Butterfly pea</name>
    <dbReference type="NCBI Taxonomy" id="43366"/>
    <lineage>
        <taxon>Eukaryota</taxon>
        <taxon>Viridiplantae</taxon>
        <taxon>Streptophyta</taxon>
        <taxon>Embryophyta</taxon>
        <taxon>Tracheophyta</taxon>
        <taxon>Spermatophyta</taxon>
        <taxon>Magnoliopsida</taxon>
        <taxon>eudicotyledons</taxon>
        <taxon>Gunneridae</taxon>
        <taxon>Pentapetalae</taxon>
        <taxon>rosids</taxon>
        <taxon>fabids</taxon>
        <taxon>Fabales</taxon>
        <taxon>Fabaceae</taxon>
        <taxon>Papilionoideae</taxon>
        <taxon>50 kb inversion clade</taxon>
        <taxon>NPAAA clade</taxon>
        <taxon>indigoferoid/millettioid clade</taxon>
        <taxon>Phaseoleae</taxon>
        <taxon>Clitoria</taxon>
    </lineage>
</organism>
<evidence type="ECO:0000313" key="2">
    <source>
        <dbReference type="EMBL" id="KAK7277803.1"/>
    </source>
</evidence>
<evidence type="ECO:0000313" key="3">
    <source>
        <dbReference type="Proteomes" id="UP001359559"/>
    </source>
</evidence>
<dbReference type="AlphaFoldDB" id="A0AAN9FTK4"/>
<evidence type="ECO:0000256" key="1">
    <source>
        <dbReference type="SAM" id="MobiDB-lite"/>
    </source>
</evidence>
<protein>
    <submittedName>
        <fullName evidence="2">Uncharacterized protein</fullName>
    </submittedName>
</protein>
<gene>
    <name evidence="2" type="ORF">RJT34_22820</name>
</gene>
<sequence>MPLPSTLLPLHSPPPPPPPPHWINRASQQPNRCPPRSHRLISAQHRASYWRSLCTQSNLDPTAEIFIFDFRSSLSFGQLCLC</sequence>
<comment type="caution">
    <text evidence="2">The sequence shown here is derived from an EMBL/GenBank/DDBJ whole genome shotgun (WGS) entry which is preliminary data.</text>
</comment>
<dbReference type="EMBL" id="JAYKXN010000006">
    <property type="protein sequence ID" value="KAK7277803.1"/>
    <property type="molecule type" value="Genomic_DNA"/>
</dbReference>
<keyword evidence="3" id="KW-1185">Reference proteome</keyword>
<feature type="region of interest" description="Disordered" evidence="1">
    <location>
        <begin position="1"/>
        <end position="36"/>
    </location>
</feature>
<proteinExistence type="predicted"/>